<dbReference type="Proteomes" id="UP001372834">
    <property type="component" value="Unassembled WGS sequence"/>
</dbReference>
<dbReference type="PROSITE" id="PS00162">
    <property type="entry name" value="ALPHA_CA_1"/>
    <property type="match status" value="1"/>
</dbReference>
<evidence type="ECO:0000313" key="10">
    <source>
        <dbReference type="EMBL" id="KAK6630524.1"/>
    </source>
</evidence>
<accession>A0AAN8S6R5</accession>
<comment type="cofactor">
    <cofactor evidence="1 8">
        <name>Zn(2+)</name>
        <dbReference type="ChEBI" id="CHEBI:29105"/>
    </cofactor>
</comment>
<dbReference type="PANTHER" id="PTHR18952:SF141">
    <property type="entry name" value="CARBONIC ANHYDRASE"/>
    <property type="match status" value="1"/>
</dbReference>
<dbReference type="SUPFAM" id="SSF51069">
    <property type="entry name" value="Carbonic anhydrase"/>
    <property type="match status" value="1"/>
</dbReference>
<dbReference type="GO" id="GO:0005737">
    <property type="term" value="C:cytoplasm"/>
    <property type="evidence" value="ECO:0007669"/>
    <property type="project" value="TreeGrafter"/>
</dbReference>
<keyword evidence="4 8" id="KW-0479">Metal-binding</keyword>
<evidence type="ECO:0000259" key="9">
    <source>
        <dbReference type="PROSITE" id="PS51144"/>
    </source>
</evidence>
<dbReference type="InterPro" id="IPR018338">
    <property type="entry name" value="Carbonic_anhydrase_a-class_CS"/>
</dbReference>
<feature type="domain" description="Alpha-carbonic anhydrase" evidence="9">
    <location>
        <begin position="1"/>
        <end position="227"/>
    </location>
</feature>
<dbReference type="Gene3D" id="3.10.200.10">
    <property type="entry name" value="Alpha carbonic anhydrase"/>
    <property type="match status" value="1"/>
</dbReference>
<dbReference type="AlphaFoldDB" id="A0AAN8S6R5"/>
<name>A0AAN8S6R5_POLSC</name>
<dbReference type="InterPro" id="IPR036398">
    <property type="entry name" value="CA_dom_sf"/>
</dbReference>
<organism evidence="10 11">
    <name type="scientific">Polyplax serrata</name>
    <name type="common">Common mouse louse</name>
    <dbReference type="NCBI Taxonomy" id="468196"/>
    <lineage>
        <taxon>Eukaryota</taxon>
        <taxon>Metazoa</taxon>
        <taxon>Ecdysozoa</taxon>
        <taxon>Arthropoda</taxon>
        <taxon>Hexapoda</taxon>
        <taxon>Insecta</taxon>
        <taxon>Pterygota</taxon>
        <taxon>Neoptera</taxon>
        <taxon>Paraneoptera</taxon>
        <taxon>Psocodea</taxon>
        <taxon>Troctomorpha</taxon>
        <taxon>Phthiraptera</taxon>
        <taxon>Anoplura</taxon>
        <taxon>Polyplacidae</taxon>
        <taxon>Polyplax</taxon>
    </lineage>
</organism>
<dbReference type="EC" id="4.2.1.1" evidence="3 8"/>
<dbReference type="CDD" id="cd00326">
    <property type="entry name" value="alpha_CA"/>
    <property type="match status" value="1"/>
</dbReference>
<evidence type="ECO:0000256" key="8">
    <source>
        <dbReference type="RuleBase" id="RU367011"/>
    </source>
</evidence>
<evidence type="ECO:0000256" key="5">
    <source>
        <dbReference type="ARBA" id="ARBA00022833"/>
    </source>
</evidence>
<evidence type="ECO:0000256" key="7">
    <source>
        <dbReference type="ARBA" id="ARBA00048348"/>
    </source>
</evidence>
<dbReference type="PROSITE" id="PS51144">
    <property type="entry name" value="ALPHA_CA_2"/>
    <property type="match status" value="1"/>
</dbReference>
<evidence type="ECO:0000256" key="2">
    <source>
        <dbReference type="ARBA" id="ARBA00010718"/>
    </source>
</evidence>
<comment type="function">
    <text evidence="8">Reversible hydration of carbon dioxide.</text>
</comment>
<dbReference type="InterPro" id="IPR001148">
    <property type="entry name" value="CA_dom"/>
</dbReference>
<reference evidence="10 11" key="1">
    <citation type="submission" date="2023-10" db="EMBL/GenBank/DDBJ databases">
        <title>Genomes of two closely related lineages of the louse Polyplax serrata with different host specificities.</title>
        <authorList>
            <person name="Martinu J."/>
            <person name="Tarabai H."/>
            <person name="Stefka J."/>
            <person name="Hypsa V."/>
        </authorList>
    </citation>
    <scope>NUCLEOTIDE SEQUENCE [LARGE SCALE GENOMIC DNA]</scope>
    <source>
        <strain evidence="10">HR10_N</strain>
    </source>
</reference>
<dbReference type="EMBL" id="JAWJWE010000010">
    <property type="protein sequence ID" value="KAK6630524.1"/>
    <property type="molecule type" value="Genomic_DNA"/>
</dbReference>
<dbReference type="PANTHER" id="PTHR18952">
    <property type="entry name" value="CARBONIC ANHYDRASE"/>
    <property type="match status" value="1"/>
</dbReference>
<evidence type="ECO:0000313" key="11">
    <source>
        <dbReference type="Proteomes" id="UP001372834"/>
    </source>
</evidence>
<dbReference type="GO" id="GO:0008270">
    <property type="term" value="F:zinc ion binding"/>
    <property type="evidence" value="ECO:0007669"/>
    <property type="project" value="UniProtKB-UniRule"/>
</dbReference>
<comment type="catalytic activity">
    <reaction evidence="7 8">
        <text>hydrogencarbonate + H(+) = CO2 + H2O</text>
        <dbReference type="Rhea" id="RHEA:10748"/>
        <dbReference type="ChEBI" id="CHEBI:15377"/>
        <dbReference type="ChEBI" id="CHEBI:15378"/>
        <dbReference type="ChEBI" id="CHEBI:16526"/>
        <dbReference type="ChEBI" id="CHEBI:17544"/>
        <dbReference type="EC" id="4.2.1.1"/>
    </reaction>
</comment>
<evidence type="ECO:0000256" key="6">
    <source>
        <dbReference type="ARBA" id="ARBA00023239"/>
    </source>
</evidence>
<keyword evidence="6 8" id="KW-0456">Lyase</keyword>
<dbReference type="InterPro" id="IPR023561">
    <property type="entry name" value="Carbonic_anhydrase_a-class"/>
</dbReference>
<evidence type="ECO:0000256" key="4">
    <source>
        <dbReference type="ARBA" id="ARBA00022723"/>
    </source>
</evidence>
<evidence type="ECO:0000256" key="1">
    <source>
        <dbReference type="ARBA" id="ARBA00001947"/>
    </source>
</evidence>
<comment type="caution">
    <text evidence="10">The sequence shown here is derived from an EMBL/GenBank/DDBJ whole genome shotgun (WGS) entry which is preliminary data.</text>
</comment>
<proteinExistence type="inferred from homology"/>
<keyword evidence="5 8" id="KW-0862">Zinc</keyword>
<dbReference type="SMART" id="SM01057">
    <property type="entry name" value="Carb_anhydrase"/>
    <property type="match status" value="1"/>
</dbReference>
<evidence type="ECO:0000256" key="3">
    <source>
        <dbReference type="ARBA" id="ARBA00012925"/>
    </source>
</evidence>
<comment type="similarity">
    <text evidence="2 8">Belongs to the alpha-carbonic anhydrase family.</text>
</comment>
<dbReference type="Pfam" id="PF00194">
    <property type="entry name" value="Carb_anhydrase"/>
    <property type="match status" value="1"/>
</dbReference>
<dbReference type="GO" id="GO:0004089">
    <property type="term" value="F:carbonate dehydratase activity"/>
    <property type="evidence" value="ECO:0007669"/>
    <property type="project" value="UniProtKB-UniRule"/>
</dbReference>
<protein>
    <recommendedName>
        <fullName evidence="3 8">Carbonic anhydrase</fullName>
        <ecNumber evidence="3 8">4.2.1.1</ecNumber>
    </recommendedName>
</protein>
<sequence>MVTSYSEAKTIVFRYSVEKPLKLVNPGYGWKVEVKDDLSELSGGPLEGIYKLEQFHCHWGCTNDKGSEHTVDGRTFAGELHLVHWNCTKYASFAEAAKFSDGLAVLAIFLKVGEKHNELEKVASLLPHVLFRDDSIEFQGTIDPARLFPKAKGYWTYQGSLTTPPCTENVTWIIFKEPIEVSNNQLILFRNLRCHKKEENLSSSEGLIVNNYRPPLPLGNRELRECGSL</sequence>
<gene>
    <name evidence="10" type="ORF">RUM43_014509</name>
</gene>